<evidence type="ECO:0000313" key="3">
    <source>
        <dbReference type="Proteomes" id="UP000639403"/>
    </source>
</evidence>
<feature type="region of interest" description="Disordered" evidence="1">
    <location>
        <begin position="63"/>
        <end position="149"/>
    </location>
</feature>
<feature type="compositionally biased region" description="Basic and acidic residues" evidence="1">
    <location>
        <begin position="114"/>
        <end position="128"/>
    </location>
</feature>
<feature type="compositionally biased region" description="Basic and acidic residues" evidence="1">
    <location>
        <begin position="69"/>
        <end position="79"/>
    </location>
</feature>
<gene>
    <name evidence="2" type="ORF">IEO21_04565</name>
</gene>
<organism evidence="2 3">
    <name type="scientific">Rhodonia placenta</name>
    <dbReference type="NCBI Taxonomy" id="104341"/>
    <lineage>
        <taxon>Eukaryota</taxon>
        <taxon>Fungi</taxon>
        <taxon>Dikarya</taxon>
        <taxon>Basidiomycota</taxon>
        <taxon>Agaricomycotina</taxon>
        <taxon>Agaricomycetes</taxon>
        <taxon>Polyporales</taxon>
        <taxon>Adustoporiaceae</taxon>
        <taxon>Rhodonia</taxon>
    </lineage>
</organism>
<reference evidence="2" key="2">
    <citation type="journal article" name="Front. Microbiol.">
        <title>Degradative Capacity of Two Strains of Rhodonia placenta: From Phenotype to Genotype.</title>
        <authorList>
            <person name="Kolle M."/>
            <person name="Horta M.A.C."/>
            <person name="Nowrousian M."/>
            <person name="Ohm R.A."/>
            <person name="Benz J.P."/>
            <person name="Pilgard A."/>
        </authorList>
    </citation>
    <scope>NUCLEOTIDE SEQUENCE</scope>
    <source>
        <strain evidence="2">FPRL280</strain>
    </source>
</reference>
<accession>A0A8H7U2E2</accession>
<dbReference type="AlphaFoldDB" id="A0A8H7U2E2"/>
<comment type="caution">
    <text evidence="2">The sequence shown here is derived from an EMBL/GenBank/DDBJ whole genome shotgun (WGS) entry which is preliminary data.</text>
</comment>
<sequence length="164" mass="18830">MCWTPHTFHCRIRSYYGVELVGWPQTLPFTNLSKLPGGNKPLDELLIRWRSGELRFEHCKDLGIAPPEPQRRTRCDLGYRRPQSTQNPLSSRRRKAGKSDPKSVEIIEDSGSEIGDRPDTRSSDFAKDWEDDAEDESSVETIEDWSEPELVVDAIEDADDWVDP</sequence>
<protein>
    <submittedName>
        <fullName evidence="2">Uncharacterized protein</fullName>
    </submittedName>
</protein>
<name>A0A8H7U2E2_9APHY</name>
<evidence type="ECO:0000313" key="2">
    <source>
        <dbReference type="EMBL" id="KAF9815468.1"/>
    </source>
</evidence>
<dbReference type="Proteomes" id="UP000639403">
    <property type="component" value="Unassembled WGS sequence"/>
</dbReference>
<reference evidence="2" key="1">
    <citation type="submission" date="2020-11" db="EMBL/GenBank/DDBJ databases">
        <authorList>
            <person name="Koelle M."/>
            <person name="Horta M.A.C."/>
            <person name="Nowrousian M."/>
            <person name="Ohm R.A."/>
            <person name="Benz P."/>
            <person name="Pilgard A."/>
        </authorList>
    </citation>
    <scope>NUCLEOTIDE SEQUENCE</scope>
    <source>
        <strain evidence="2">FPRL280</strain>
    </source>
</reference>
<dbReference type="EMBL" id="JADOXO010000070">
    <property type="protein sequence ID" value="KAF9815468.1"/>
    <property type="molecule type" value="Genomic_DNA"/>
</dbReference>
<proteinExistence type="predicted"/>
<feature type="compositionally biased region" description="Acidic residues" evidence="1">
    <location>
        <begin position="129"/>
        <end position="147"/>
    </location>
</feature>
<evidence type="ECO:0000256" key="1">
    <source>
        <dbReference type="SAM" id="MobiDB-lite"/>
    </source>
</evidence>